<dbReference type="SUPFAM" id="SSF56935">
    <property type="entry name" value="Porins"/>
    <property type="match status" value="1"/>
</dbReference>
<keyword evidence="2 8" id="KW-0813">Transport</keyword>
<comment type="caution">
    <text evidence="13">The sequence shown here is derived from an EMBL/GenBank/DDBJ whole genome shotgun (WGS) entry which is preliminary data.</text>
</comment>
<organism evidence="13 14">
    <name type="scientific">Steroidobacter flavus</name>
    <dbReference type="NCBI Taxonomy" id="1842136"/>
    <lineage>
        <taxon>Bacteria</taxon>
        <taxon>Pseudomonadati</taxon>
        <taxon>Pseudomonadota</taxon>
        <taxon>Gammaproteobacteria</taxon>
        <taxon>Steroidobacterales</taxon>
        <taxon>Steroidobacteraceae</taxon>
        <taxon>Steroidobacter</taxon>
    </lineage>
</organism>
<dbReference type="PANTHER" id="PTHR47234">
    <property type="match status" value="1"/>
</dbReference>
<evidence type="ECO:0000256" key="6">
    <source>
        <dbReference type="ARBA" id="ARBA00023136"/>
    </source>
</evidence>
<keyword evidence="4 8" id="KW-0812">Transmembrane</keyword>
<reference evidence="14" key="1">
    <citation type="journal article" date="2019" name="Int. J. Syst. Evol. Microbiol.">
        <title>The Global Catalogue of Microorganisms (GCM) 10K type strain sequencing project: providing services to taxonomists for standard genome sequencing and annotation.</title>
        <authorList>
            <consortium name="The Broad Institute Genomics Platform"/>
            <consortium name="The Broad Institute Genome Sequencing Center for Infectious Disease"/>
            <person name="Wu L."/>
            <person name="Ma J."/>
        </authorList>
    </citation>
    <scope>NUCLEOTIDE SEQUENCE [LARGE SCALE GENOMIC DNA]</scope>
    <source>
        <strain evidence="14">CGMCC 1.10759</strain>
    </source>
</reference>
<dbReference type="InterPro" id="IPR000531">
    <property type="entry name" value="Beta-barrel_TonB"/>
</dbReference>
<keyword evidence="13" id="KW-0675">Receptor</keyword>
<dbReference type="PANTHER" id="PTHR47234:SF3">
    <property type="entry name" value="SECRETIN_TONB SHORT N-TERMINAL DOMAIN-CONTAINING PROTEIN"/>
    <property type="match status" value="1"/>
</dbReference>
<evidence type="ECO:0000256" key="1">
    <source>
        <dbReference type="ARBA" id="ARBA00004571"/>
    </source>
</evidence>
<feature type="signal peptide" evidence="10">
    <location>
        <begin position="1"/>
        <end position="26"/>
    </location>
</feature>
<dbReference type="InterPro" id="IPR037066">
    <property type="entry name" value="Plug_dom_sf"/>
</dbReference>
<comment type="similarity">
    <text evidence="8 9">Belongs to the TonB-dependent receptor family.</text>
</comment>
<evidence type="ECO:0000259" key="11">
    <source>
        <dbReference type="Pfam" id="PF00593"/>
    </source>
</evidence>
<keyword evidence="3 8" id="KW-1134">Transmembrane beta strand</keyword>
<protein>
    <submittedName>
        <fullName evidence="13">TonB-dependent receptor plug domain-containing protein</fullName>
    </submittedName>
</protein>
<feature type="chain" id="PRO_5045927894" evidence="10">
    <location>
        <begin position="27"/>
        <end position="846"/>
    </location>
</feature>
<keyword evidence="10" id="KW-0732">Signal</keyword>
<gene>
    <name evidence="13" type="ORF">ACFPN2_32980</name>
</gene>
<dbReference type="EMBL" id="JBHSDU010000015">
    <property type="protein sequence ID" value="MFC4313935.1"/>
    <property type="molecule type" value="Genomic_DNA"/>
</dbReference>
<evidence type="ECO:0000313" key="13">
    <source>
        <dbReference type="EMBL" id="MFC4313935.1"/>
    </source>
</evidence>
<feature type="domain" description="TonB-dependent receptor-like beta-barrel" evidence="11">
    <location>
        <begin position="334"/>
        <end position="805"/>
    </location>
</feature>
<comment type="subcellular location">
    <subcellularLocation>
        <location evidence="1 8">Cell outer membrane</location>
        <topology evidence="1 8">Multi-pass membrane protein</topology>
    </subcellularLocation>
</comment>
<evidence type="ECO:0000313" key="14">
    <source>
        <dbReference type="Proteomes" id="UP001595904"/>
    </source>
</evidence>
<dbReference type="InterPro" id="IPR036942">
    <property type="entry name" value="Beta-barrel_TonB_sf"/>
</dbReference>
<sequence length="846" mass="91682">MTGSLIRSSRVALAIAAVLVASQGSAADASGDERAAGLEQIIVTGTRRAERTVLESNVPIDVVSNDDLRRTATPDLNGKLQAAIPSYNVRRLPTADGSIFVRPASLRNLSPDHTLVMVNGKRFHRSAFVDVTARGAQAVNLALLPANAFKRTEVLRDGAAAQYGSDAIAGVINFILNDEPGTDTYVQFGEYDGGDGQNLQVGWSSGFEFGDSGHLNFAAEYIDADATNNGIQRPQAALIAAQGEPYASAVRNIGEVVQRYGLPEQETKKIFVNAGFNLTESTQLYTFGSYADDTGVADFNYRPSLTVTGPNADGNVVTFARNGGYNIKANGHHSIYQTAGTDGVNTWAATDPDFNLLNIYPGGFTPRFGSDTRDYSFVAGLKGTLGSNLDWDLSASTGSNRIEYWLKESINLSLGSLSPTEFDNGGREQREQDVNLDFVYQWQTALANPINVGFGLEYRREEFRITAGEYASWAVGPLRDLSPASNGFPGAHPATAGAWDSYNTAAYVDFDVNLTDRFNIGVAGRFEDYSLFGTTTNGKLAARFELAETVSLRGAVSTGFRAPTPGQQYLQNVAQNPNVNPLVARSVDVRAQLPSNSQAAALFGGKALTPEESVNLSFGVVVRPFAGASVTLDAYRIDVDDRIGLSTAFELTAAQRQQLVDQNVPLANELTHVSFYTNSFDTRTTGLDLVANWQGSVGPGALGITWASNYNDTEYRRYDPVLIDEQARVTFLKTIPRFTSHLSADYSLGKWQLTARGRHFGEWTYVASTTIPYVYEQIGAETFLDLIGSYQFSDSVGITVGVENVLDNYIQEVGLVTVRNNGRRYPGGAPYENEGRQLYARVGVRF</sequence>
<evidence type="ECO:0000256" key="2">
    <source>
        <dbReference type="ARBA" id="ARBA00022448"/>
    </source>
</evidence>
<accession>A0ABV8T458</accession>
<evidence type="ECO:0000256" key="4">
    <source>
        <dbReference type="ARBA" id="ARBA00022692"/>
    </source>
</evidence>
<dbReference type="RefSeq" id="WP_380604703.1">
    <property type="nucleotide sequence ID" value="NZ_JBHSDU010000015.1"/>
</dbReference>
<dbReference type="Gene3D" id="2.40.170.20">
    <property type="entry name" value="TonB-dependent receptor, beta-barrel domain"/>
    <property type="match status" value="1"/>
</dbReference>
<keyword evidence="14" id="KW-1185">Reference proteome</keyword>
<proteinExistence type="inferred from homology"/>
<dbReference type="Gene3D" id="2.170.130.10">
    <property type="entry name" value="TonB-dependent receptor, plug domain"/>
    <property type="match status" value="1"/>
</dbReference>
<dbReference type="Pfam" id="PF00593">
    <property type="entry name" value="TonB_dep_Rec_b-barrel"/>
    <property type="match status" value="1"/>
</dbReference>
<dbReference type="PROSITE" id="PS52016">
    <property type="entry name" value="TONB_DEPENDENT_REC_3"/>
    <property type="match status" value="1"/>
</dbReference>
<keyword evidence="6 8" id="KW-0472">Membrane</keyword>
<keyword evidence="7 8" id="KW-0998">Cell outer membrane</keyword>
<feature type="domain" description="TonB-dependent receptor plug" evidence="12">
    <location>
        <begin position="55"/>
        <end position="171"/>
    </location>
</feature>
<dbReference type="InterPro" id="IPR012910">
    <property type="entry name" value="Plug_dom"/>
</dbReference>
<evidence type="ECO:0000256" key="9">
    <source>
        <dbReference type="RuleBase" id="RU003357"/>
    </source>
</evidence>
<name>A0ABV8T458_9GAMM</name>
<evidence type="ECO:0000256" key="3">
    <source>
        <dbReference type="ARBA" id="ARBA00022452"/>
    </source>
</evidence>
<evidence type="ECO:0000256" key="7">
    <source>
        <dbReference type="ARBA" id="ARBA00023237"/>
    </source>
</evidence>
<dbReference type="Proteomes" id="UP001595904">
    <property type="component" value="Unassembled WGS sequence"/>
</dbReference>
<evidence type="ECO:0000256" key="5">
    <source>
        <dbReference type="ARBA" id="ARBA00023077"/>
    </source>
</evidence>
<evidence type="ECO:0000256" key="8">
    <source>
        <dbReference type="PROSITE-ProRule" id="PRU01360"/>
    </source>
</evidence>
<keyword evidence="5 9" id="KW-0798">TonB box</keyword>
<evidence type="ECO:0000259" key="12">
    <source>
        <dbReference type="Pfam" id="PF07715"/>
    </source>
</evidence>
<evidence type="ECO:0000256" key="10">
    <source>
        <dbReference type="SAM" id="SignalP"/>
    </source>
</evidence>
<dbReference type="InterPro" id="IPR039426">
    <property type="entry name" value="TonB-dep_rcpt-like"/>
</dbReference>
<dbReference type="Pfam" id="PF07715">
    <property type="entry name" value="Plug"/>
    <property type="match status" value="1"/>
</dbReference>